<dbReference type="eggNOG" id="COG4886">
    <property type="taxonomic scope" value="Bacteria"/>
</dbReference>
<name>U3P3T6_LEIXC</name>
<dbReference type="Gene3D" id="3.80.10.10">
    <property type="entry name" value="Ribonuclease Inhibitor"/>
    <property type="match status" value="1"/>
</dbReference>
<dbReference type="Proteomes" id="UP000016743">
    <property type="component" value="Chromosome"/>
</dbReference>
<dbReference type="RefSeq" id="WP_021753848.1">
    <property type="nucleotide sequence ID" value="NC_022438.1"/>
</dbReference>
<evidence type="ECO:0000313" key="2">
    <source>
        <dbReference type="EMBL" id="AGW40401.1"/>
    </source>
</evidence>
<organism evidence="2 3">
    <name type="scientific">Leifsonia xyli subsp. cynodontis DSM 46306</name>
    <dbReference type="NCBI Taxonomy" id="1389489"/>
    <lineage>
        <taxon>Bacteria</taxon>
        <taxon>Bacillati</taxon>
        <taxon>Actinomycetota</taxon>
        <taxon>Actinomycetes</taxon>
        <taxon>Micrococcales</taxon>
        <taxon>Microbacteriaceae</taxon>
        <taxon>Leifsonia</taxon>
    </lineage>
</organism>
<evidence type="ECO:0000259" key="1">
    <source>
        <dbReference type="PROSITE" id="PS51272"/>
    </source>
</evidence>
<gene>
    <name evidence="2" type="ORF">O159_01350</name>
</gene>
<dbReference type="KEGG" id="lxy:O159_01350"/>
<dbReference type="EMBL" id="CP006734">
    <property type="protein sequence ID" value="AGW40401.1"/>
    <property type="molecule type" value="Genomic_DNA"/>
</dbReference>
<dbReference type="InterPro" id="IPR032675">
    <property type="entry name" value="LRR_dom_sf"/>
</dbReference>
<evidence type="ECO:0000313" key="3">
    <source>
        <dbReference type="Proteomes" id="UP000016743"/>
    </source>
</evidence>
<feature type="domain" description="SLH" evidence="1">
    <location>
        <begin position="198"/>
        <end position="253"/>
    </location>
</feature>
<keyword evidence="3" id="KW-1185">Reference proteome</keyword>
<accession>U3P3T6</accession>
<dbReference type="InterPro" id="IPR001119">
    <property type="entry name" value="SLH_dom"/>
</dbReference>
<dbReference type="Pfam" id="PF00395">
    <property type="entry name" value="SLH"/>
    <property type="match status" value="1"/>
</dbReference>
<dbReference type="PATRIC" id="fig|1389489.3.peg.129"/>
<dbReference type="STRING" id="1389489.O159_01350"/>
<reference evidence="2 3" key="1">
    <citation type="journal article" date="2013" name="Genome Announc.">
        <title>Complete Genome Sequence of Leifsonia xyli subsp. cynodontis Strain DSM46306, a Gram-Positive Bacterial Pathogen of Grasses.</title>
        <authorList>
            <person name="Monteiro-Vitorello C.B."/>
            <person name="Zerillo M.M."/>
            <person name="Van Sluys M.A."/>
            <person name="Camargo L.E."/>
            <person name="Kitajima J.P."/>
        </authorList>
    </citation>
    <scope>NUCLEOTIDE SEQUENCE [LARGE SCALE GENOMIC DNA]</scope>
    <source>
        <strain evidence="2 3">DSM 46306</strain>
    </source>
</reference>
<dbReference type="PANTHER" id="PTHR43308">
    <property type="entry name" value="OUTER MEMBRANE PROTEIN ALPHA-RELATED"/>
    <property type="match status" value="1"/>
</dbReference>
<dbReference type="HOGENOM" id="CLU_1097512_0_0_11"/>
<dbReference type="PROSITE" id="PS51272">
    <property type="entry name" value="SLH"/>
    <property type="match status" value="2"/>
</dbReference>
<protein>
    <recommendedName>
        <fullName evidence="1">SLH domain-containing protein</fullName>
    </recommendedName>
</protein>
<dbReference type="InterPro" id="IPR051465">
    <property type="entry name" value="Cell_Envelope_Struct_Comp"/>
</dbReference>
<proteinExistence type="predicted"/>
<feature type="domain" description="SLH" evidence="1">
    <location>
        <begin position="132"/>
        <end position="197"/>
    </location>
</feature>
<sequence length="253" mass="27715">MPTLTGVVLDNNLIADISAVKNMRSLENLQMSNDEPRPERNSVTDLRPLKNHPKLKTLFIENQQIGYANGKSTALLHAIDRDGKRIPFQTGVGGYQPAVGRADFTNINEIRTAGRDIYSGVITKRTSREGDLFGAFTDVRVGAKFSDSIQWMADSKLSTGTATESGPVYGPKESLTRAAMAAFLFRRAGAPSSYKAPAKSPFTDVPTKHKFYREITWLRGSGITTGYADGTFRPESPISREATAAFLYRLGGF</sequence>
<dbReference type="AlphaFoldDB" id="U3P3T6"/>